<evidence type="ECO:0000313" key="3">
    <source>
        <dbReference type="Proteomes" id="UP001147700"/>
    </source>
</evidence>
<name>A0ABT4RVB7_9ACTN</name>
<sequence>MEPVDHTPTEPSDYAALSAIYGTLLAGTALSARRRAPIPQHELPTLAVASFALSKLVVHEKVETWMRRPFVDEARREPKGRRLRYAIGELLLCTRCTGAWASLGLVALRLHSPAAGRTVATVLAAKAGNDLLQAGFKAICAHANAAESSEPQPPTVRSVRPAA</sequence>
<keyword evidence="1" id="KW-1133">Transmembrane helix</keyword>
<gene>
    <name evidence="2" type="ORF">OJ962_33925</name>
</gene>
<evidence type="ECO:0000256" key="1">
    <source>
        <dbReference type="SAM" id="Phobius"/>
    </source>
</evidence>
<protein>
    <submittedName>
        <fullName evidence="2">DUF1360 domain-containing protein</fullName>
    </submittedName>
</protein>
<keyword evidence="1" id="KW-0472">Membrane</keyword>
<organism evidence="2 3">
    <name type="scientific">Solirubrobacter deserti</name>
    <dbReference type="NCBI Taxonomy" id="2282478"/>
    <lineage>
        <taxon>Bacteria</taxon>
        <taxon>Bacillati</taxon>
        <taxon>Actinomycetota</taxon>
        <taxon>Thermoleophilia</taxon>
        <taxon>Solirubrobacterales</taxon>
        <taxon>Solirubrobacteraceae</taxon>
        <taxon>Solirubrobacter</taxon>
    </lineage>
</organism>
<dbReference type="EMBL" id="JAPCID010000099">
    <property type="protein sequence ID" value="MDA0142533.1"/>
    <property type="molecule type" value="Genomic_DNA"/>
</dbReference>
<evidence type="ECO:0000313" key="2">
    <source>
        <dbReference type="EMBL" id="MDA0142533.1"/>
    </source>
</evidence>
<feature type="transmembrane region" description="Helical" evidence="1">
    <location>
        <begin position="14"/>
        <end position="32"/>
    </location>
</feature>
<keyword evidence="3" id="KW-1185">Reference proteome</keyword>
<dbReference type="RefSeq" id="WP_202957681.1">
    <property type="nucleotide sequence ID" value="NZ_JAPCID010000099.1"/>
</dbReference>
<dbReference type="Proteomes" id="UP001147700">
    <property type="component" value="Unassembled WGS sequence"/>
</dbReference>
<accession>A0ABT4RVB7</accession>
<dbReference type="Pfam" id="PF07098">
    <property type="entry name" value="DUF1360"/>
    <property type="match status" value="1"/>
</dbReference>
<proteinExistence type="predicted"/>
<dbReference type="InterPro" id="IPR010773">
    <property type="entry name" value="Mycophage_PG1_Gp7"/>
</dbReference>
<comment type="caution">
    <text evidence="2">The sequence shown here is derived from an EMBL/GenBank/DDBJ whole genome shotgun (WGS) entry which is preliminary data.</text>
</comment>
<keyword evidence="1" id="KW-0812">Transmembrane</keyword>
<reference evidence="2" key="1">
    <citation type="submission" date="2022-10" db="EMBL/GenBank/DDBJ databases">
        <title>The WGS of Solirubrobacter sp. CPCC 204708.</title>
        <authorList>
            <person name="Jiang Z."/>
        </authorList>
    </citation>
    <scope>NUCLEOTIDE SEQUENCE</scope>
    <source>
        <strain evidence="2">CPCC 204708</strain>
    </source>
</reference>